<protein>
    <recommendedName>
        <fullName evidence="3">SHSP domain-containing protein</fullName>
    </recommendedName>
</protein>
<dbReference type="GeneID" id="19208201"/>
<evidence type="ECO:0000313" key="2">
    <source>
        <dbReference type="Proteomes" id="UP000053558"/>
    </source>
</evidence>
<organism evidence="1 2">
    <name type="scientific">Coniophora puteana (strain RWD-64-598)</name>
    <name type="common">Brown rot fungus</name>
    <dbReference type="NCBI Taxonomy" id="741705"/>
    <lineage>
        <taxon>Eukaryota</taxon>
        <taxon>Fungi</taxon>
        <taxon>Dikarya</taxon>
        <taxon>Basidiomycota</taxon>
        <taxon>Agaricomycotina</taxon>
        <taxon>Agaricomycetes</taxon>
        <taxon>Agaricomycetidae</taxon>
        <taxon>Boletales</taxon>
        <taxon>Coniophorineae</taxon>
        <taxon>Coniophoraceae</taxon>
        <taxon>Coniophora</taxon>
    </lineage>
</organism>
<dbReference type="EMBL" id="JH711583">
    <property type="protein sequence ID" value="EIW77561.1"/>
    <property type="molecule type" value="Genomic_DNA"/>
</dbReference>
<dbReference type="AlphaFoldDB" id="A0A5M3MG35"/>
<accession>A0A5M3MG35</accession>
<dbReference type="RefSeq" id="XP_007771805.1">
    <property type="nucleotide sequence ID" value="XM_007773615.1"/>
</dbReference>
<evidence type="ECO:0000313" key="1">
    <source>
        <dbReference type="EMBL" id="EIW77561.1"/>
    </source>
</evidence>
<reference evidence="2" key="1">
    <citation type="journal article" date="2012" name="Science">
        <title>The Paleozoic origin of enzymatic lignin decomposition reconstructed from 31 fungal genomes.</title>
        <authorList>
            <person name="Floudas D."/>
            <person name="Binder M."/>
            <person name="Riley R."/>
            <person name="Barry K."/>
            <person name="Blanchette R.A."/>
            <person name="Henrissat B."/>
            <person name="Martinez A.T."/>
            <person name="Otillar R."/>
            <person name="Spatafora J.W."/>
            <person name="Yadav J.S."/>
            <person name="Aerts A."/>
            <person name="Benoit I."/>
            <person name="Boyd A."/>
            <person name="Carlson A."/>
            <person name="Copeland A."/>
            <person name="Coutinho P.M."/>
            <person name="de Vries R.P."/>
            <person name="Ferreira P."/>
            <person name="Findley K."/>
            <person name="Foster B."/>
            <person name="Gaskell J."/>
            <person name="Glotzer D."/>
            <person name="Gorecki P."/>
            <person name="Heitman J."/>
            <person name="Hesse C."/>
            <person name="Hori C."/>
            <person name="Igarashi K."/>
            <person name="Jurgens J.A."/>
            <person name="Kallen N."/>
            <person name="Kersten P."/>
            <person name="Kohler A."/>
            <person name="Kuees U."/>
            <person name="Kumar T.K.A."/>
            <person name="Kuo A."/>
            <person name="LaButti K."/>
            <person name="Larrondo L.F."/>
            <person name="Lindquist E."/>
            <person name="Ling A."/>
            <person name="Lombard V."/>
            <person name="Lucas S."/>
            <person name="Lundell T."/>
            <person name="Martin R."/>
            <person name="McLaughlin D.J."/>
            <person name="Morgenstern I."/>
            <person name="Morin E."/>
            <person name="Murat C."/>
            <person name="Nagy L.G."/>
            <person name="Nolan M."/>
            <person name="Ohm R.A."/>
            <person name="Patyshakuliyeva A."/>
            <person name="Rokas A."/>
            <person name="Ruiz-Duenas F.J."/>
            <person name="Sabat G."/>
            <person name="Salamov A."/>
            <person name="Samejima M."/>
            <person name="Schmutz J."/>
            <person name="Slot J.C."/>
            <person name="St John F."/>
            <person name="Stenlid J."/>
            <person name="Sun H."/>
            <person name="Sun S."/>
            <person name="Syed K."/>
            <person name="Tsang A."/>
            <person name="Wiebenga A."/>
            <person name="Young D."/>
            <person name="Pisabarro A."/>
            <person name="Eastwood D.C."/>
            <person name="Martin F."/>
            <person name="Cullen D."/>
            <person name="Grigoriev I.V."/>
            <person name="Hibbett D.S."/>
        </authorList>
    </citation>
    <scope>NUCLEOTIDE SEQUENCE [LARGE SCALE GENOMIC DNA]</scope>
    <source>
        <strain evidence="2">RWD-64-598 SS2</strain>
    </source>
</reference>
<name>A0A5M3MG35_CONPW</name>
<gene>
    <name evidence="1" type="ORF">CONPUDRAFT_62036</name>
</gene>
<dbReference type="OrthoDB" id="3253535at2759"/>
<keyword evidence="2" id="KW-1185">Reference proteome</keyword>
<proteinExistence type="predicted"/>
<dbReference type="Proteomes" id="UP000053558">
    <property type="component" value="Unassembled WGS sequence"/>
</dbReference>
<sequence>MSVTSNIYSHSLRVVLPHDIHPAMVDISCLKGERLSVVADAWHVEESCDYAGLCRWHIQFAPNDVDMRSISARFGHDHTLLINAHRQSRCGISPTCGSWGRSAR</sequence>
<evidence type="ECO:0008006" key="3">
    <source>
        <dbReference type="Google" id="ProtNLM"/>
    </source>
</evidence>
<comment type="caution">
    <text evidence="1">The sequence shown here is derived from an EMBL/GenBank/DDBJ whole genome shotgun (WGS) entry which is preliminary data.</text>
</comment>
<dbReference type="KEGG" id="cput:CONPUDRAFT_62036"/>